<dbReference type="InterPro" id="IPR020563">
    <property type="entry name" value="X-over_junc_endoDNase_Mg_BS"/>
</dbReference>
<evidence type="ECO:0000256" key="10">
    <source>
        <dbReference type="ARBA" id="ARBA00023172"/>
    </source>
</evidence>
<sequence length="164" mass="17378">MTILGIDPGTTRLGYAVVGGTRQHPVLLESGVIGNVRLAPAARLKAIYTELTLILSSAKPDAVAVEKVFFSKNTKTAMSIAEARGVILLTAAMAGHRVYEYAPQEIKIALTGIGNAGKAQVAGMVSALLHLTKPTYWDDESDAMAIAITGLVLEHDTNYKRSSV</sequence>
<dbReference type="Gene3D" id="3.30.420.10">
    <property type="entry name" value="Ribonuclease H-like superfamily/Ribonuclease H"/>
    <property type="match status" value="1"/>
</dbReference>
<dbReference type="PRINTS" id="PR00696">
    <property type="entry name" value="RSOLVASERUVC"/>
</dbReference>
<evidence type="ECO:0000256" key="3">
    <source>
        <dbReference type="ARBA" id="ARBA00022722"/>
    </source>
</evidence>
<keyword evidence="6 13" id="KW-0227">DNA damage</keyword>
<evidence type="ECO:0000256" key="11">
    <source>
        <dbReference type="ARBA" id="ARBA00023204"/>
    </source>
</evidence>
<evidence type="ECO:0000313" key="15">
    <source>
        <dbReference type="EMBL" id="OHA01642.1"/>
    </source>
</evidence>
<comment type="subunit">
    <text evidence="13">Homodimer which binds Holliday junction (HJ) DNA. The HJ becomes 2-fold symmetrical on binding to RuvC with unstacked arms; it has a different conformation from HJ DNA in complex with RuvA. In the full resolvosome a probable DNA-RuvA(4)-RuvB(12)-RuvC(2) complex forms which resolves the HJ.</text>
</comment>
<keyword evidence="10 13" id="KW-0233">DNA recombination</keyword>
<keyword evidence="2 13" id="KW-0963">Cytoplasm</keyword>
<dbReference type="PANTHER" id="PTHR30194">
    <property type="entry name" value="CROSSOVER JUNCTION ENDODEOXYRIBONUCLEASE RUVC"/>
    <property type="match status" value="1"/>
</dbReference>
<organism evidence="15 16">
    <name type="scientific">Candidatus Sungbacteria bacterium RIFCSPHIGHO2_02_FULL_49_12</name>
    <dbReference type="NCBI Taxonomy" id="1802271"/>
    <lineage>
        <taxon>Bacteria</taxon>
        <taxon>Candidatus Sungiibacteriota</taxon>
    </lineage>
</organism>
<evidence type="ECO:0000256" key="2">
    <source>
        <dbReference type="ARBA" id="ARBA00022490"/>
    </source>
</evidence>
<dbReference type="InterPro" id="IPR002176">
    <property type="entry name" value="X-over_junc_endoDNase_RuvC"/>
</dbReference>
<keyword evidence="7 13" id="KW-0378">Hydrolase</keyword>
<dbReference type="CDD" id="cd16962">
    <property type="entry name" value="RuvC"/>
    <property type="match status" value="1"/>
</dbReference>
<evidence type="ECO:0000313" key="16">
    <source>
        <dbReference type="Proteomes" id="UP000177362"/>
    </source>
</evidence>
<evidence type="ECO:0000256" key="4">
    <source>
        <dbReference type="ARBA" id="ARBA00022723"/>
    </source>
</evidence>
<feature type="active site" evidence="13">
    <location>
        <position position="66"/>
    </location>
</feature>
<dbReference type="PROSITE" id="PS01321">
    <property type="entry name" value="RUVC"/>
    <property type="match status" value="1"/>
</dbReference>
<comment type="cofactor">
    <cofactor evidence="13">
        <name>Mg(2+)</name>
        <dbReference type="ChEBI" id="CHEBI:18420"/>
    </cofactor>
    <text evidence="13">Binds 2 Mg(2+) ion per subunit.</text>
</comment>
<comment type="caution">
    <text evidence="15">The sequence shown here is derived from an EMBL/GenBank/DDBJ whole genome shotgun (WGS) entry which is preliminary data.</text>
</comment>
<dbReference type="STRING" id="1802271.A3C11_03375"/>
<feature type="active site" evidence="13">
    <location>
        <position position="139"/>
    </location>
</feature>
<feature type="binding site" evidence="13">
    <location>
        <position position="139"/>
    </location>
    <ligand>
        <name>Mg(2+)</name>
        <dbReference type="ChEBI" id="CHEBI:18420"/>
        <label>1</label>
    </ligand>
</feature>
<dbReference type="SUPFAM" id="SSF53098">
    <property type="entry name" value="Ribonuclease H-like"/>
    <property type="match status" value="1"/>
</dbReference>
<comment type="similarity">
    <text evidence="1 13">Belongs to the RuvC family.</text>
</comment>
<keyword evidence="8 13" id="KW-0460">Magnesium</keyword>
<gene>
    <name evidence="13" type="primary">ruvC</name>
    <name evidence="15" type="ORF">A3C11_03375</name>
</gene>
<dbReference type="InterPro" id="IPR036397">
    <property type="entry name" value="RNaseH_sf"/>
</dbReference>
<evidence type="ECO:0000256" key="5">
    <source>
        <dbReference type="ARBA" id="ARBA00022759"/>
    </source>
</evidence>
<comment type="subcellular location">
    <subcellularLocation>
        <location evidence="13">Cytoplasm</location>
    </subcellularLocation>
</comment>
<reference evidence="15 16" key="1">
    <citation type="journal article" date="2016" name="Nat. Commun.">
        <title>Thousands of microbial genomes shed light on interconnected biogeochemical processes in an aquifer system.</title>
        <authorList>
            <person name="Anantharaman K."/>
            <person name="Brown C.T."/>
            <person name="Hug L.A."/>
            <person name="Sharon I."/>
            <person name="Castelle C.J."/>
            <person name="Probst A.J."/>
            <person name="Thomas B.C."/>
            <person name="Singh A."/>
            <person name="Wilkins M.J."/>
            <person name="Karaoz U."/>
            <person name="Brodie E.L."/>
            <person name="Williams K.H."/>
            <person name="Hubbard S.S."/>
            <person name="Banfield J.F."/>
        </authorList>
    </citation>
    <scope>NUCLEOTIDE SEQUENCE [LARGE SCALE GENOMIC DNA]</scope>
</reference>
<keyword evidence="11 13" id="KW-0234">DNA repair</keyword>
<evidence type="ECO:0000256" key="6">
    <source>
        <dbReference type="ARBA" id="ARBA00022763"/>
    </source>
</evidence>
<dbReference type="EC" id="3.1.21.10" evidence="13 14"/>
<evidence type="ECO:0000256" key="9">
    <source>
        <dbReference type="ARBA" id="ARBA00023125"/>
    </source>
</evidence>
<evidence type="ECO:0000256" key="7">
    <source>
        <dbReference type="ARBA" id="ARBA00022801"/>
    </source>
</evidence>
<proteinExistence type="inferred from homology"/>
<name>A0A1G2KSR3_9BACT</name>
<evidence type="ECO:0000256" key="8">
    <source>
        <dbReference type="ARBA" id="ARBA00022842"/>
    </source>
</evidence>
<dbReference type="GO" id="GO:0005737">
    <property type="term" value="C:cytoplasm"/>
    <property type="evidence" value="ECO:0007669"/>
    <property type="project" value="UniProtKB-SubCell"/>
</dbReference>
<feature type="active site" evidence="13">
    <location>
        <position position="7"/>
    </location>
</feature>
<feature type="binding site" evidence="13">
    <location>
        <position position="7"/>
    </location>
    <ligand>
        <name>Mg(2+)</name>
        <dbReference type="ChEBI" id="CHEBI:18420"/>
        <label>1</label>
    </ligand>
</feature>
<keyword evidence="5 13" id="KW-0255">Endonuclease</keyword>
<dbReference type="GO" id="GO:0048476">
    <property type="term" value="C:Holliday junction resolvase complex"/>
    <property type="evidence" value="ECO:0007669"/>
    <property type="project" value="UniProtKB-UniRule"/>
</dbReference>
<dbReference type="GO" id="GO:0006281">
    <property type="term" value="P:DNA repair"/>
    <property type="evidence" value="ECO:0007669"/>
    <property type="project" value="UniProtKB-UniRule"/>
</dbReference>
<keyword evidence="3 13" id="KW-0540">Nuclease</keyword>
<evidence type="ECO:0000256" key="1">
    <source>
        <dbReference type="ARBA" id="ARBA00009518"/>
    </source>
</evidence>
<dbReference type="Proteomes" id="UP000177362">
    <property type="component" value="Unassembled WGS sequence"/>
</dbReference>
<dbReference type="GO" id="GO:0000287">
    <property type="term" value="F:magnesium ion binding"/>
    <property type="evidence" value="ECO:0007669"/>
    <property type="project" value="UniProtKB-UniRule"/>
</dbReference>
<evidence type="ECO:0000256" key="12">
    <source>
        <dbReference type="ARBA" id="ARBA00029354"/>
    </source>
</evidence>
<dbReference type="FunFam" id="3.30.420.10:FF:000002">
    <property type="entry name" value="Crossover junction endodeoxyribonuclease RuvC"/>
    <property type="match status" value="1"/>
</dbReference>
<evidence type="ECO:0000256" key="14">
    <source>
        <dbReference type="NCBIfam" id="TIGR00228"/>
    </source>
</evidence>
<comment type="catalytic activity">
    <reaction evidence="12 13">
        <text>Endonucleolytic cleavage at a junction such as a reciprocal single-stranded crossover between two homologous DNA duplexes (Holliday junction).</text>
        <dbReference type="EC" id="3.1.21.10"/>
    </reaction>
</comment>
<dbReference type="PANTHER" id="PTHR30194:SF3">
    <property type="entry name" value="CROSSOVER JUNCTION ENDODEOXYRIBONUCLEASE RUVC"/>
    <property type="match status" value="1"/>
</dbReference>
<protein>
    <recommendedName>
        <fullName evidence="13 14">Crossover junction endodeoxyribonuclease RuvC</fullName>
        <ecNumber evidence="13 14">3.1.21.10</ecNumber>
    </recommendedName>
    <alternativeName>
        <fullName evidence="13">Holliday junction nuclease RuvC</fullName>
    </alternativeName>
    <alternativeName>
        <fullName evidence="13">Holliday junction resolvase RuvC</fullName>
    </alternativeName>
</protein>
<accession>A0A1G2KSR3</accession>
<dbReference type="Pfam" id="PF02075">
    <property type="entry name" value="RuvC"/>
    <property type="match status" value="1"/>
</dbReference>
<keyword evidence="4 13" id="KW-0479">Metal-binding</keyword>
<dbReference type="HAMAP" id="MF_00034">
    <property type="entry name" value="RuvC"/>
    <property type="match status" value="1"/>
</dbReference>
<evidence type="ECO:0000256" key="13">
    <source>
        <dbReference type="HAMAP-Rule" id="MF_00034"/>
    </source>
</evidence>
<dbReference type="GO" id="GO:0006310">
    <property type="term" value="P:DNA recombination"/>
    <property type="evidence" value="ECO:0007669"/>
    <property type="project" value="UniProtKB-UniRule"/>
</dbReference>
<feature type="binding site" evidence="13">
    <location>
        <position position="66"/>
    </location>
    <ligand>
        <name>Mg(2+)</name>
        <dbReference type="ChEBI" id="CHEBI:18420"/>
        <label>2</label>
    </ligand>
</feature>
<dbReference type="EMBL" id="MHQJ01000011">
    <property type="protein sequence ID" value="OHA01642.1"/>
    <property type="molecule type" value="Genomic_DNA"/>
</dbReference>
<dbReference type="AlphaFoldDB" id="A0A1G2KSR3"/>
<keyword evidence="9 13" id="KW-0238">DNA-binding</keyword>
<dbReference type="NCBIfam" id="TIGR00228">
    <property type="entry name" value="ruvC"/>
    <property type="match status" value="1"/>
</dbReference>
<dbReference type="GO" id="GO:0008821">
    <property type="term" value="F:crossover junction DNA endonuclease activity"/>
    <property type="evidence" value="ECO:0007669"/>
    <property type="project" value="UniProtKB-UniRule"/>
</dbReference>
<dbReference type="InterPro" id="IPR012337">
    <property type="entry name" value="RNaseH-like_sf"/>
</dbReference>
<comment type="function">
    <text evidence="13">The RuvA-RuvB-RuvC complex processes Holliday junction (HJ) DNA during genetic recombination and DNA repair. Endonuclease that resolves HJ intermediates. Cleaves cruciform DNA by making single-stranded nicks across the HJ at symmetrical positions within the homologous arms, yielding a 5'-phosphate and a 3'-hydroxyl group; requires a central core of homology in the junction. The consensus cleavage sequence is 5'-(A/T)TT(C/G)-3'. Cleavage occurs on the 3'-side of the TT dinucleotide at the point of strand exchange. HJ branch migration catalyzed by RuvA-RuvB allows RuvC to scan DNA until it finds its consensus sequence, where it cleaves and resolves the cruciform DNA.</text>
</comment>
<dbReference type="GO" id="GO:0003677">
    <property type="term" value="F:DNA binding"/>
    <property type="evidence" value="ECO:0007669"/>
    <property type="project" value="UniProtKB-KW"/>
</dbReference>